<feature type="transmembrane region" description="Helical" evidence="10">
    <location>
        <begin position="176"/>
        <end position="205"/>
    </location>
</feature>
<proteinExistence type="predicted"/>
<keyword evidence="9" id="KW-0807">Transducer</keyword>
<dbReference type="AlphaFoldDB" id="A0A151IP21"/>
<evidence type="ECO:0000313" key="11">
    <source>
        <dbReference type="EMBL" id="KYN07222.1"/>
    </source>
</evidence>
<evidence type="ECO:0000313" key="12">
    <source>
        <dbReference type="Proteomes" id="UP000078542"/>
    </source>
</evidence>
<name>A0A151IP21_9HYME</name>
<keyword evidence="12" id="KW-1185">Reference proteome</keyword>
<evidence type="ECO:0000256" key="8">
    <source>
        <dbReference type="ARBA" id="ARBA00023170"/>
    </source>
</evidence>
<evidence type="ECO:0000256" key="1">
    <source>
        <dbReference type="ARBA" id="ARBA00004651"/>
    </source>
</evidence>
<evidence type="ECO:0000256" key="4">
    <source>
        <dbReference type="ARBA" id="ARBA00022692"/>
    </source>
</evidence>
<keyword evidence="6 10" id="KW-1133">Transmembrane helix</keyword>
<dbReference type="GO" id="GO:0005549">
    <property type="term" value="F:odorant binding"/>
    <property type="evidence" value="ECO:0007669"/>
    <property type="project" value="InterPro"/>
</dbReference>
<evidence type="ECO:0000256" key="3">
    <source>
        <dbReference type="ARBA" id="ARBA00022606"/>
    </source>
</evidence>
<evidence type="ECO:0000256" key="10">
    <source>
        <dbReference type="SAM" id="Phobius"/>
    </source>
</evidence>
<keyword evidence="3" id="KW-0716">Sensory transduction</keyword>
<keyword evidence="4 10" id="KW-0812">Transmembrane</keyword>
<evidence type="ECO:0000256" key="7">
    <source>
        <dbReference type="ARBA" id="ARBA00023136"/>
    </source>
</evidence>
<reference evidence="11 12" key="1">
    <citation type="submission" date="2016-03" db="EMBL/GenBank/DDBJ databases">
        <title>Cyphomyrmex costatus WGS genome.</title>
        <authorList>
            <person name="Nygaard S."/>
            <person name="Hu H."/>
            <person name="Boomsma J."/>
            <person name="Zhang G."/>
        </authorList>
    </citation>
    <scope>NUCLEOTIDE SEQUENCE [LARGE SCALE GENOMIC DNA]</scope>
    <source>
        <strain evidence="11">MS0001</strain>
        <tissue evidence="11">Whole body</tissue>
    </source>
</reference>
<evidence type="ECO:0000256" key="5">
    <source>
        <dbReference type="ARBA" id="ARBA00022725"/>
    </source>
</evidence>
<dbReference type="InterPro" id="IPR004117">
    <property type="entry name" value="7tm6_olfct_rcpt"/>
</dbReference>
<feature type="transmembrane region" description="Helical" evidence="10">
    <location>
        <begin position="321"/>
        <end position="346"/>
    </location>
</feature>
<evidence type="ECO:0000256" key="2">
    <source>
        <dbReference type="ARBA" id="ARBA00022475"/>
    </source>
</evidence>
<dbReference type="GO" id="GO:0007165">
    <property type="term" value="P:signal transduction"/>
    <property type="evidence" value="ECO:0007669"/>
    <property type="project" value="UniProtKB-KW"/>
</dbReference>
<feature type="transmembrane region" description="Helical" evidence="10">
    <location>
        <begin position="543"/>
        <end position="566"/>
    </location>
</feature>
<organism evidence="11 12">
    <name type="scientific">Cyphomyrmex costatus</name>
    <dbReference type="NCBI Taxonomy" id="456900"/>
    <lineage>
        <taxon>Eukaryota</taxon>
        <taxon>Metazoa</taxon>
        <taxon>Ecdysozoa</taxon>
        <taxon>Arthropoda</taxon>
        <taxon>Hexapoda</taxon>
        <taxon>Insecta</taxon>
        <taxon>Pterygota</taxon>
        <taxon>Neoptera</taxon>
        <taxon>Endopterygota</taxon>
        <taxon>Hymenoptera</taxon>
        <taxon>Apocrita</taxon>
        <taxon>Aculeata</taxon>
        <taxon>Formicoidea</taxon>
        <taxon>Formicidae</taxon>
        <taxon>Myrmicinae</taxon>
        <taxon>Cyphomyrmex</taxon>
    </lineage>
</organism>
<feature type="transmembrane region" description="Helical" evidence="10">
    <location>
        <begin position="120"/>
        <end position="144"/>
    </location>
</feature>
<dbReference type="PANTHER" id="PTHR21137:SF35">
    <property type="entry name" value="ODORANT RECEPTOR 19A-RELATED"/>
    <property type="match status" value="1"/>
</dbReference>
<keyword evidence="7 10" id="KW-0472">Membrane</keyword>
<dbReference type="GO" id="GO:0005886">
    <property type="term" value="C:plasma membrane"/>
    <property type="evidence" value="ECO:0007669"/>
    <property type="project" value="UniProtKB-SubCell"/>
</dbReference>
<comment type="subcellular location">
    <subcellularLocation>
        <location evidence="1">Cell membrane</location>
        <topology evidence="1">Multi-pass membrane protein</topology>
    </subcellularLocation>
</comment>
<dbReference type="Proteomes" id="UP000078542">
    <property type="component" value="Unassembled WGS sequence"/>
</dbReference>
<evidence type="ECO:0000256" key="6">
    <source>
        <dbReference type="ARBA" id="ARBA00022989"/>
    </source>
</evidence>
<accession>A0A151IP21</accession>
<feature type="transmembrane region" description="Helical" evidence="10">
    <location>
        <begin position="411"/>
        <end position="438"/>
    </location>
</feature>
<feature type="transmembrane region" description="Helical" evidence="10">
    <location>
        <begin position="578"/>
        <end position="601"/>
    </location>
</feature>
<feature type="transmembrane region" description="Helical" evidence="10">
    <location>
        <begin position="249"/>
        <end position="278"/>
    </location>
</feature>
<dbReference type="EMBL" id="KQ976893">
    <property type="protein sequence ID" value="KYN07222.1"/>
    <property type="molecule type" value="Genomic_DNA"/>
</dbReference>
<feature type="transmembrane region" description="Helical" evidence="10">
    <location>
        <begin position="290"/>
        <end position="309"/>
    </location>
</feature>
<feature type="transmembrane region" description="Helical" evidence="10">
    <location>
        <begin position="470"/>
        <end position="499"/>
    </location>
</feature>
<feature type="transmembrane region" description="Helical" evidence="10">
    <location>
        <begin position="80"/>
        <end position="99"/>
    </location>
</feature>
<dbReference type="GO" id="GO:0004984">
    <property type="term" value="F:olfactory receptor activity"/>
    <property type="evidence" value="ECO:0007669"/>
    <property type="project" value="InterPro"/>
</dbReference>
<dbReference type="PANTHER" id="PTHR21137">
    <property type="entry name" value="ODORANT RECEPTOR"/>
    <property type="match status" value="1"/>
</dbReference>
<dbReference type="Pfam" id="PF02949">
    <property type="entry name" value="7tm_6"/>
    <property type="match status" value="2"/>
</dbReference>
<feature type="transmembrane region" description="Helical" evidence="10">
    <location>
        <begin position="20"/>
        <end position="43"/>
    </location>
</feature>
<evidence type="ECO:0000256" key="9">
    <source>
        <dbReference type="ARBA" id="ARBA00023224"/>
    </source>
</evidence>
<feature type="transmembrane region" description="Helical" evidence="10">
    <location>
        <begin position="352"/>
        <end position="371"/>
    </location>
</feature>
<keyword evidence="5" id="KW-0552">Olfaction</keyword>
<keyword evidence="8" id="KW-0675">Receptor</keyword>
<gene>
    <name evidence="11" type="ORF">ALC62_01814</name>
</gene>
<sequence length="619" mass="71838">MDPKIAQNLLFLLTRGTKPIYLTAGKIFPMTMTTFCSVLKTSTGYISFLMTKHDLYALSLSLSLPHSLSLFSYSFSLAMYTYPFLLSIINMMAEDWIAFKQDRERNVMIKRARMARLIMMIGYVIVVIAFLTVTILPCFGIPVIDIANLTGLRKPLPLKTYHFYNTDKSPQFELTFFIHSLTFLLASILHMCVDIFLVLMVLHVCGQLENLKYRLINLISYKNFNNVLSNIVRTHLRLIRFADNIENTYSLMMLVLIIHFGIVFSLSGFLFTILYIYFFCFSYIKIYLDFMWAVQLHRIGFEMVGLWPNSNKRIKKNLSEIWASIIFILLIFVANIPMICAVVQVWGNMVSVIKNLQIALPLLIISIKYVIIRQKQRVLLSIINMMAEDWIAFKQDRERNVMIKRARTARLIMMIGYTIMIIGMLVAIILPCFGIPVVDTRNLTGKRKPLPLKTYHFYNTDKSPQFELTFFIHSLTTFLAGFIYTCVDIFLVLIVLHVCGQLENLKYRLINLMSYENFNNDLCNIVRTHLRLIRFAEYIENTYSLMMLVLVIHFGIVFCISGFLFIIIFTDRNIDKSIIVQGCLSILSIIILLMNTLLYCITGELIMDQVSYTYNAYTK</sequence>
<keyword evidence="2" id="KW-1003">Cell membrane</keyword>
<protein>
    <recommendedName>
        <fullName evidence="13">Odorant receptor 13a</fullName>
    </recommendedName>
</protein>
<evidence type="ECO:0008006" key="13">
    <source>
        <dbReference type="Google" id="ProtNLM"/>
    </source>
</evidence>